<keyword evidence="5 7" id="KW-1133">Transmembrane helix</keyword>
<name>A0A4E0RIG1_9GAMM</name>
<dbReference type="GO" id="GO:0005886">
    <property type="term" value="C:plasma membrane"/>
    <property type="evidence" value="ECO:0007669"/>
    <property type="project" value="UniProtKB-SubCell"/>
</dbReference>
<keyword evidence="6 7" id="KW-0472">Membrane</keyword>
<evidence type="ECO:0000313" key="9">
    <source>
        <dbReference type="Proteomes" id="UP000030428"/>
    </source>
</evidence>
<evidence type="ECO:0000256" key="4">
    <source>
        <dbReference type="ARBA" id="ARBA00022692"/>
    </source>
</evidence>
<keyword evidence="9" id="KW-1185">Reference proteome</keyword>
<keyword evidence="4 7" id="KW-0812">Transmembrane</keyword>
<comment type="caution">
    <text evidence="8">The sequence shown here is derived from an EMBL/GenBank/DDBJ whole genome shotgun (WGS) entry which is preliminary data.</text>
</comment>
<dbReference type="Pfam" id="PF01891">
    <property type="entry name" value="CbiM"/>
    <property type="match status" value="1"/>
</dbReference>
<feature type="transmembrane region" description="Helical" evidence="7">
    <location>
        <begin position="40"/>
        <end position="61"/>
    </location>
</feature>
<proteinExistence type="predicted"/>
<keyword evidence="3" id="KW-1003">Cell membrane</keyword>
<feature type="transmembrane region" description="Helical" evidence="7">
    <location>
        <begin position="150"/>
        <end position="168"/>
    </location>
</feature>
<dbReference type="EMBL" id="JSZA02000046">
    <property type="protein sequence ID" value="TGO03036.1"/>
    <property type="molecule type" value="Genomic_DNA"/>
</dbReference>
<organism evidence="8 9">
    <name type="scientific">Candidatus Thiomargarita nelsonii</name>
    <dbReference type="NCBI Taxonomy" id="1003181"/>
    <lineage>
        <taxon>Bacteria</taxon>
        <taxon>Pseudomonadati</taxon>
        <taxon>Pseudomonadota</taxon>
        <taxon>Gammaproteobacteria</taxon>
        <taxon>Thiotrichales</taxon>
        <taxon>Thiotrichaceae</taxon>
        <taxon>Thiomargarita</taxon>
    </lineage>
</organism>
<evidence type="ECO:0000256" key="2">
    <source>
        <dbReference type="ARBA" id="ARBA00022448"/>
    </source>
</evidence>
<evidence type="ECO:0000256" key="6">
    <source>
        <dbReference type="ARBA" id="ARBA00023136"/>
    </source>
</evidence>
<dbReference type="AlphaFoldDB" id="A0A4E0RIG1"/>
<evidence type="ECO:0000256" key="5">
    <source>
        <dbReference type="ARBA" id="ARBA00022989"/>
    </source>
</evidence>
<comment type="subcellular location">
    <subcellularLocation>
        <location evidence="1">Cell membrane</location>
        <topology evidence="1">Multi-pass membrane protein</topology>
    </subcellularLocation>
</comment>
<gene>
    <name evidence="8" type="ORF">PN36_13660</name>
</gene>
<evidence type="ECO:0000256" key="7">
    <source>
        <dbReference type="SAM" id="Phobius"/>
    </source>
</evidence>
<keyword evidence="2" id="KW-0813">Transport</keyword>
<accession>A0A4E0RIG1</accession>
<evidence type="ECO:0000256" key="1">
    <source>
        <dbReference type="ARBA" id="ARBA00004651"/>
    </source>
</evidence>
<dbReference type="InterPro" id="IPR002751">
    <property type="entry name" value="CbiM/NikMN"/>
</dbReference>
<dbReference type="Gene3D" id="1.10.1760.20">
    <property type="match status" value="1"/>
</dbReference>
<sequence>MHIEVGVVESAKMVLSYGTAAAAFGYLAKQVWETVKDKGILSLVVRTLATTLLVLSFFEVLPHHPVGVSEVHFILGSTLFLIFGLAPAGIGLAAGLLIQGLFFAPFDLPNYAINVTTLLVPLFAMAVLAKKVIPNNVAYKDLSYAQTVKLSLAYQGGIISWVAFWAVYGQGFGAENLASVASFTVAYSTVVLLEPVVDIAVLAGAKTLDQLQNSGFVTARLYHAEA</sequence>
<reference evidence="8 9" key="1">
    <citation type="journal article" date="2016" name="Front. Microbiol.">
        <title>Single-Cell (Meta-)Genomics of a Dimorphic Candidatus Thiomargarita nelsonii Reveals Genomic Plasticity.</title>
        <authorList>
            <person name="Flood B.E."/>
            <person name="Fliss P."/>
            <person name="Jones D.S."/>
            <person name="Dick G.J."/>
            <person name="Jain S."/>
            <person name="Kaster A.K."/>
            <person name="Winkel M."/>
            <person name="Mussmann M."/>
            <person name="Bailey J."/>
        </authorList>
    </citation>
    <scope>NUCLEOTIDE SEQUENCE [LARGE SCALE GENOMIC DNA]</scope>
    <source>
        <strain evidence="8">Hydrate Ridge</strain>
    </source>
</reference>
<protein>
    <submittedName>
        <fullName evidence="8">Cobalt transporter</fullName>
    </submittedName>
</protein>
<evidence type="ECO:0000313" key="8">
    <source>
        <dbReference type="EMBL" id="TGO03036.1"/>
    </source>
</evidence>
<feature type="transmembrane region" description="Helical" evidence="7">
    <location>
        <begin position="73"/>
        <end position="99"/>
    </location>
</feature>
<dbReference type="GO" id="GO:0000041">
    <property type="term" value="P:transition metal ion transport"/>
    <property type="evidence" value="ECO:0007669"/>
    <property type="project" value="InterPro"/>
</dbReference>
<evidence type="ECO:0000256" key="3">
    <source>
        <dbReference type="ARBA" id="ARBA00022475"/>
    </source>
</evidence>
<feature type="transmembrane region" description="Helical" evidence="7">
    <location>
        <begin position="111"/>
        <end position="129"/>
    </location>
</feature>
<feature type="transmembrane region" description="Helical" evidence="7">
    <location>
        <begin position="180"/>
        <end position="203"/>
    </location>
</feature>
<dbReference type="Proteomes" id="UP000030428">
    <property type="component" value="Unassembled WGS sequence"/>
</dbReference>